<organism evidence="1 2">
    <name type="scientific">Xanthoceras sorbifolium</name>
    <dbReference type="NCBI Taxonomy" id="99658"/>
    <lineage>
        <taxon>Eukaryota</taxon>
        <taxon>Viridiplantae</taxon>
        <taxon>Streptophyta</taxon>
        <taxon>Embryophyta</taxon>
        <taxon>Tracheophyta</taxon>
        <taxon>Spermatophyta</taxon>
        <taxon>Magnoliopsida</taxon>
        <taxon>eudicotyledons</taxon>
        <taxon>Gunneridae</taxon>
        <taxon>Pentapetalae</taxon>
        <taxon>rosids</taxon>
        <taxon>malvids</taxon>
        <taxon>Sapindales</taxon>
        <taxon>Sapindaceae</taxon>
        <taxon>Xanthoceroideae</taxon>
        <taxon>Xanthoceras</taxon>
    </lineage>
</organism>
<comment type="caution">
    <text evidence="1">The sequence shown here is derived from an EMBL/GenBank/DDBJ whole genome shotgun (WGS) entry which is preliminary data.</text>
</comment>
<evidence type="ECO:0008006" key="3">
    <source>
        <dbReference type="Google" id="ProtNLM"/>
    </source>
</evidence>
<dbReference type="Proteomes" id="UP000827721">
    <property type="component" value="Unassembled WGS sequence"/>
</dbReference>
<gene>
    <name evidence="1" type="ORF">JRO89_XS04G0062700</name>
</gene>
<dbReference type="EMBL" id="JAFEMO010000004">
    <property type="protein sequence ID" value="KAH7571498.1"/>
    <property type="molecule type" value="Genomic_DNA"/>
</dbReference>
<accession>A0ABQ8I4D0</accession>
<evidence type="ECO:0000313" key="1">
    <source>
        <dbReference type="EMBL" id="KAH7571498.1"/>
    </source>
</evidence>
<reference evidence="1 2" key="1">
    <citation type="submission" date="2021-02" db="EMBL/GenBank/DDBJ databases">
        <title>Plant Genome Project.</title>
        <authorList>
            <person name="Zhang R.-G."/>
        </authorList>
    </citation>
    <scope>NUCLEOTIDE SEQUENCE [LARGE SCALE GENOMIC DNA]</scope>
    <source>
        <tissue evidence="1">Leaves</tissue>
    </source>
</reference>
<proteinExistence type="predicted"/>
<sequence>MATDNFVQPVIPRFDGHYDHWSLLMENFLRSKEYWHIVSDRIAVTSNQHAYLRFHEEVVPRFRKSKEAAALSTSFGVRNTTNEIGRISHRLVFMDDDNRQQDVDP</sequence>
<name>A0ABQ8I4D0_9ROSI</name>
<keyword evidence="2" id="KW-1185">Reference proteome</keyword>
<protein>
    <recommendedName>
        <fullName evidence="3">DUF4219 domain-containing protein</fullName>
    </recommendedName>
</protein>
<evidence type="ECO:0000313" key="2">
    <source>
        <dbReference type="Proteomes" id="UP000827721"/>
    </source>
</evidence>